<evidence type="ECO:0000313" key="2">
    <source>
        <dbReference type="Proteomes" id="UP001345963"/>
    </source>
</evidence>
<keyword evidence="2" id="KW-1185">Reference proteome</keyword>
<organism evidence="1 2">
    <name type="scientific">Ataeniobius toweri</name>
    <dbReference type="NCBI Taxonomy" id="208326"/>
    <lineage>
        <taxon>Eukaryota</taxon>
        <taxon>Metazoa</taxon>
        <taxon>Chordata</taxon>
        <taxon>Craniata</taxon>
        <taxon>Vertebrata</taxon>
        <taxon>Euteleostomi</taxon>
        <taxon>Actinopterygii</taxon>
        <taxon>Neopterygii</taxon>
        <taxon>Teleostei</taxon>
        <taxon>Neoteleostei</taxon>
        <taxon>Acanthomorphata</taxon>
        <taxon>Ovalentaria</taxon>
        <taxon>Atherinomorphae</taxon>
        <taxon>Cyprinodontiformes</taxon>
        <taxon>Goodeidae</taxon>
        <taxon>Ataeniobius</taxon>
    </lineage>
</organism>
<dbReference type="Proteomes" id="UP001345963">
    <property type="component" value="Unassembled WGS sequence"/>
</dbReference>
<evidence type="ECO:0000313" key="1">
    <source>
        <dbReference type="EMBL" id="MED6248910.1"/>
    </source>
</evidence>
<gene>
    <name evidence="1" type="ORF">ATANTOWER_006865</name>
</gene>
<sequence length="101" mass="11135">MCLGGAYFEESERVGKESDVSSLVRIEGGIRICLALIWHQYLCPCFLSLSCHSLPSLDNVFLDYVIGLTTRSVPYPSATLSPPYVSPFLPCLWPASLPLLL</sequence>
<protein>
    <submittedName>
        <fullName evidence="1">Uncharacterized protein</fullName>
    </submittedName>
</protein>
<reference evidence="1 2" key="1">
    <citation type="submission" date="2021-07" db="EMBL/GenBank/DDBJ databases">
        <authorList>
            <person name="Palmer J.M."/>
        </authorList>
    </citation>
    <scope>NUCLEOTIDE SEQUENCE [LARGE SCALE GENOMIC DNA]</scope>
    <source>
        <strain evidence="1 2">AT_MEX2019</strain>
        <tissue evidence="1">Muscle</tissue>
    </source>
</reference>
<name>A0ABU7BH23_9TELE</name>
<comment type="caution">
    <text evidence="1">The sequence shown here is derived from an EMBL/GenBank/DDBJ whole genome shotgun (WGS) entry which is preliminary data.</text>
</comment>
<dbReference type="EMBL" id="JAHUTI010050956">
    <property type="protein sequence ID" value="MED6248910.1"/>
    <property type="molecule type" value="Genomic_DNA"/>
</dbReference>
<accession>A0ABU7BH23</accession>
<proteinExistence type="predicted"/>